<name>A0A8J7WQM9_9ACTN</name>
<dbReference type="RefSeq" id="WP_211468566.1">
    <property type="nucleotide sequence ID" value="NZ_JAGSXH010000044.1"/>
</dbReference>
<protein>
    <submittedName>
        <fullName evidence="1">Uncharacterized protein</fullName>
    </submittedName>
</protein>
<dbReference type="EMBL" id="JAGSXH010000044">
    <property type="protein sequence ID" value="MBS2964202.1"/>
    <property type="molecule type" value="Genomic_DNA"/>
</dbReference>
<accession>A0A8J7WQM9</accession>
<dbReference type="Proteomes" id="UP000677913">
    <property type="component" value="Unassembled WGS sequence"/>
</dbReference>
<evidence type="ECO:0000313" key="1">
    <source>
        <dbReference type="EMBL" id="MBS2964202.1"/>
    </source>
</evidence>
<dbReference type="AlphaFoldDB" id="A0A8J7WQM9"/>
<proteinExistence type="predicted"/>
<keyword evidence="2" id="KW-1185">Reference proteome</keyword>
<gene>
    <name evidence="1" type="ORF">KGA66_14175</name>
</gene>
<evidence type="ECO:0000313" key="2">
    <source>
        <dbReference type="Proteomes" id="UP000677913"/>
    </source>
</evidence>
<reference evidence="1" key="1">
    <citation type="submission" date="2021-04" db="EMBL/GenBank/DDBJ databases">
        <title>Genome based classification of Actinospica acidithermotolerans sp. nov., an actinobacterium isolated from an Indonesian hot spring.</title>
        <authorList>
            <person name="Kusuma A.B."/>
            <person name="Putra K.E."/>
            <person name="Nafisah S."/>
            <person name="Loh J."/>
            <person name="Nouioui I."/>
            <person name="Goodfellow M."/>
        </authorList>
    </citation>
    <scope>NUCLEOTIDE SEQUENCE</scope>
    <source>
        <strain evidence="1">DSM 45618</strain>
    </source>
</reference>
<comment type="caution">
    <text evidence="1">The sequence shown here is derived from an EMBL/GenBank/DDBJ whole genome shotgun (WGS) entry which is preliminary data.</text>
</comment>
<sequence>MTGKDFGDSGRATAQKAGWVRVRLTAPVETTSGPRGVSLTEGELVLRADRVAVDEEQLVFLCAEEVVFRLDRRYFSALTWFVDRPTFGEWLRARRKQYPNSHTRWSPEERGRLADEVGSGFGWQRISDLHGRTVHAVQREAVRDGLVAAEAFPRPGVG</sequence>
<organism evidence="1 2">
    <name type="scientific">Actinocrinis puniceicyclus</name>
    <dbReference type="NCBI Taxonomy" id="977794"/>
    <lineage>
        <taxon>Bacteria</taxon>
        <taxon>Bacillati</taxon>
        <taxon>Actinomycetota</taxon>
        <taxon>Actinomycetes</taxon>
        <taxon>Catenulisporales</taxon>
        <taxon>Actinospicaceae</taxon>
        <taxon>Actinocrinis</taxon>
    </lineage>
</organism>